<reference evidence="1 2" key="1">
    <citation type="submission" date="2016-09" db="EMBL/GenBank/DDBJ databases">
        <title>Photobacterium proteolyticum sp. nov. a protease producing bacterium isolated from ocean sediments of Laizhou Bay.</title>
        <authorList>
            <person name="Li Y."/>
        </authorList>
    </citation>
    <scope>NUCLEOTIDE SEQUENCE [LARGE SCALE GENOMIC DNA]</scope>
    <source>
        <strain evidence="1 2">13-12</strain>
    </source>
</reference>
<dbReference type="SUPFAM" id="SSF143410">
    <property type="entry name" value="DOPA-like"/>
    <property type="match status" value="1"/>
</dbReference>
<dbReference type="AlphaFoldDB" id="A0A1Q9GIB1"/>
<keyword evidence="1" id="KW-0223">Dioxygenase</keyword>
<dbReference type="RefSeq" id="WP_075766234.1">
    <property type="nucleotide sequence ID" value="NZ_MJIL01000085.1"/>
</dbReference>
<accession>A0A1Q9GIB1</accession>
<dbReference type="PANTHER" id="PTHR36423">
    <property type="entry name" value="AFR070WP"/>
    <property type="match status" value="1"/>
</dbReference>
<proteinExistence type="predicted"/>
<name>A0A1Q9GIB1_9GAMM</name>
<evidence type="ECO:0000313" key="1">
    <source>
        <dbReference type="EMBL" id="OLQ74192.1"/>
    </source>
</evidence>
<dbReference type="Proteomes" id="UP000186905">
    <property type="component" value="Unassembled WGS sequence"/>
</dbReference>
<comment type="caution">
    <text evidence="1">The sequence shown here is derived from an EMBL/GenBank/DDBJ whole genome shotgun (WGS) entry which is preliminary data.</text>
</comment>
<gene>
    <name evidence="1" type="ORF">BIT28_19700</name>
</gene>
<keyword evidence="2" id="KW-1185">Reference proteome</keyword>
<sequence>MYHAHIYFDLSQQSLAEQIHQQIRLSRADTTAIFPLVKKKVGPHVKPMFEVHFNDNQFGFIEWLEQHRAGLSVLIHPVTGNHLADHTRDAIWLGERLSVRTEIFGQH</sequence>
<dbReference type="Pfam" id="PF08883">
    <property type="entry name" value="DOPA_dioxygen"/>
    <property type="match status" value="1"/>
</dbReference>
<organism evidence="1 2">
    <name type="scientific">Photobacterium proteolyticum</name>
    <dbReference type="NCBI Taxonomy" id="1903952"/>
    <lineage>
        <taxon>Bacteria</taxon>
        <taxon>Pseudomonadati</taxon>
        <taxon>Pseudomonadota</taxon>
        <taxon>Gammaproteobacteria</taxon>
        <taxon>Vibrionales</taxon>
        <taxon>Vibrionaceae</taxon>
        <taxon>Photobacterium</taxon>
    </lineage>
</organism>
<keyword evidence="1" id="KW-0560">Oxidoreductase</keyword>
<protein>
    <submittedName>
        <fullName evidence="1">4,5-dioxygenase</fullName>
    </submittedName>
</protein>
<dbReference type="PANTHER" id="PTHR36423:SF2">
    <property type="entry name" value="AFR070WP"/>
    <property type="match status" value="1"/>
</dbReference>
<dbReference type="STRING" id="1903952.BIT28_19700"/>
<dbReference type="Gene3D" id="3.30.70.1240">
    <property type="entry name" value="DOPA-like domains"/>
    <property type="match status" value="1"/>
</dbReference>
<evidence type="ECO:0000313" key="2">
    <source>
        <dbReference type="Proteomes" id="UP000186905"/>
    </source>
</evidence>
<dbReference type="InterPro" id="IPR014980">
    <property type="entry name" value="DOPA_dioxygen"/>
</dbReference>
<dbReference type="OrthoDB" id="572228at2"/>
<dbReference type="GO" id="GO:0051213">
    <property type="term" value="F:dioxygenase activity"/>
    <property type="evidence" value="ECO:0007669"/>
    <property type="project" value="UniProtKB-KW"/>
</dbReference>
<dbReference type="EMBL" id="MJIL01000085">
    <property type="protein sequence ID" value="OLQ74192.1"/>
    <property type="molecule type" value="Genomic_DNA"/>
</dbReference>
<dbReference type="PIRSF" id="PIRSF028139">
    <property type="entry name" value="DOPA-diox_rel_Mll2280"/>
    <property type="match status" value="1"/>
</dbReference>
<dbReference type="InterPro" id="IPR023389">
    <property type="entry name" value="DOPA-like_sf"/>
</dbReference>